<gene>
    <name evidence="2" type="ORF">H7H73_03375</name>
</gene>
<comment type="caution">
    <text evidence="2">The sequence shown here is derived from an EMBL/GenBank/DDBJ whole genome shotgun (WGS) entry which is preliminary data.</text>
</comment>
<accession>A0A9X2XT78</accession>
<dbReference type="EMBL" id="JACKRN010000137">
    <property type="protein sequence ID" value="MCV7069676.1"/>
    <property type="molecule type" value="Genomic_DNA"/>
</dbReference>
<keyword evidence="1" id="KW-1133">Transmembrane helix</keyword>
<proteinExistence type="predicted"/>
<feature type="non-terminal residue" evidence="2">
    <location>
        <position position="51"/>
    </location>
</feature>
<keyword evidence="1" id="KW-0812">Transmembrane</keyword>
<name>A0A9X2XT78_9MYCO</name>
<keyword evidence="1" id="KW-0472">Membrane</keyword>
<organism evidence="2 3">
    <name type="scientific">Mycolicibacterium rufum</name>
    <dbReference type="NCBI Taxonomy" id="318424"/>
    <lineage>
        <taxon>Bacteria</taxon>
        <taxon>Bacillati</taxon>
        <taxon>Actinomycetota</taxon>
        <taxon>Actinomycetes</taxon>
        <taxon>Mycobacteriales</taxon>
        <taxon>Mycobacteriaceae</taxon>
        <taxon>Mycolicibacterium</taxon>
    </lineage>
</organism>
<protein>
    <submittedName>
        <fullName evidence="2">Uncharacterized protein</fullName>
    </submittedName>
</protein>
<reference evidence="2" key="2">
    <citation type="journal article" date="2022" name="BMC Genomics">
        <title>Comparative genome analysis of mycobacteria focusing on tRNA and non-coding RNA.</title>
        <authorList>
            <person name="Behra P.R.K."/>
            <person name="Pettersson B.M.F."/>
            <person name="Ramesh M."/>
            <person name="Das S."/>
            <person name="Dasgupta S."/>
            <person name="Kirsebom L.A."/>
        </authorList>
    </citation>
    <scope>NUCLEOTIDE SEQUENCE</scope>
    <source>
        <strain evidence="2">DSM 45406</strain>
    </source>
</reference>
<evidence type="ECO:0000256" key="1">
    <source>
        <dbReference type="SAM" id="Phobius"/>
    </source>
</evidence>
<dbReference type="AlphaFoldDB" id="A0A9X2XT78"/>
<reference evidence="2" key="1">
    <citation type="submission" date="2020-07" db="EMBL/GenBank/DDBJ databases">
        <authorList>
            <person name="Pettersson B.M.F."/>
            <person name="Behra P.R.K."/>
            <person name="Ramesh M."/>
            <person name="Das S."/>
            <person name="Dasgupta S."/>
            <person name="Kirsebom L.A."/>
        </authorList>
    </citation>
    <scope>NUCLEOTIDE SEQUENCE</scope>
    <source>
        <strain evidence="2">DSM 45406</strain>
    </source>
</reference>
<evidence type="ECO:0000313" key="2">
    <source>
        <dbReference type="EMBL" id="MCV7069676.1"/>
    </source>
</evidence>
<dbReference type="Proteomes" id="UP001140272">
    <property type="component" value="Unassembled WGS sequence"/>
</dbReference>
<feature type="transmembrane region" description="Helical" evidence="1">
    <location>
        <begin position="17"/>
        <end position="35"/>
    </location>
</feature>
<evidence type="ECO:0000313" key="3">
    <source>
        <dbReference type="Proteomes" id="UP001140272"/>
    </source>
</evidence>
<sequence length="51" mass="4835">MNTVPALRSVLPEAAPVLRSLVAVVIAVLVAVSWGPPGSATAVAGAGAVAG</sequence>